<organism evidence="1 2">
    <name type="scientific">Fistulifera solaris</name>
    <name type="common">Oleaginous diatom</name>
    <dbReference type="NCBI Taxonomy" id="1519565"/>
    <lineage>
        <taxon>Eukaryota</taxon>
        <taxon>Sar</taxon>
        <taxon>Stramenopiles</taxon>
        <taxon>Ochrophyta</taxon>
        <taxon>Bacillariophyta</taxon>
        <taxon>Bacillariophyceae</taxon>
        <taxon>Bacillariophycidae</taxon>
        <taxon>Naviculales</taxon>
        <taxon>Naviculaceae</taxon>
        <taxon>Fistulifera</taxon>
    </lineage>
</organism>
<gene>
    <name evidence="1" type="ORF">FisN_4Hu265</name>
</gene>
<reference evidence="1 2" key="1">
    <citation type="journal article" date="2015" name="Plant Cell">
        <title>Oil accumulation by the oleaginous diatom Fistulifera solaris as revealed by the genome and transcriptome.</title>
        <authorList>
            <person name="Tanaka T."/>
            <person name="Maeda Y."/>
            <person name="Veluchamy A."/>
            <person name="Tanaka M."/>
            <person name="Abida H."/>
            <person name="Marechal E."/>
            <person name="Bowler C."/>
            <person name="Muto M."/>
            <person name="Sunaga Y."/>
            <person name="Tanaka M."/>
            <person name="Yoshino T."/>
            <person name="Taniguchi T."/>
            <person name="Fukuda Y."/>
            <person name="Nemoto M."/>
            <person name="Matsumoto M."/>
            <person name="Wong P.S."/>
            <person name="Aburatani S."/>
            <person name="Fujibuchi W."/>
        </authorList>
    </citation>
    <scope>NUCLEOTIDE SEQUENCE [LARGE SCALE GENOMIC DNA]</scope>
    <source>
        <strain evidence="1 2">JPCC DA0580</strain>
    </source>
</reference>
<comment type="caution">
    <text evidence="1">The sequence shown here is derived from an EMBL/GenBank/DDBJ whole genome shotgun (WGS) entry which is preliminary data.</text>
</comment>
<keyword evidence="2" id="KW-1185">Reference proteome</keyword>
<name>A0A1Z5KEQ9_FISSO</name>
<accession>A0A1Z5KEQ9</accession>
<protein>
    <submittedName>
        <fullName evidence="1">Uncharacterized protein</fullName>
    </submittedName>
</protein>
<evidence type="ECO:0000313" key="2">
    <source>
        <dbReference type="Proteomes" id="UP000198406"/>
    </source>
</evidence>
<proteinExistence type="predicted"/>
<dbReference type="EMBL" id="BDSP01000213">
    <property type="protein sequence ID" value="GAX24707.1"/>
    <property type="molecule type" value="Genomic_DNA"/>
</dbReference>
<sequence>MTQNSDFDSLFEEVSLSRFNLGQVAPDGASSPTYKLLREPNSLDEILKYERRMIIWRDNGTRCELTIVGSTEDTISQTAAFFISLMRPPTSISRLSISNEFYDHHPFNFSAADSRCFVDLFEALPSLQLALKNLTLSAAQSNVLATRLHPIAMTICDSNFVDGGNAFVSALQGRESSFGSLTFQCDLREVIDMDDDIFKRLLEVDTIKHLILPYQYVDPRSHELILAPFSTKADFLNYHIWSDTITAANLEFWS</sequence>
<dbReference type="Proteomes" id="UP000198406">
    <property type="component" value="Unassembled WGS sequence"/>
</dbReference>
<dbReference type="InParanoid" id="A0A1Z5KEQ9"/>
<dbReference type="AlphaFoldDB" id="A0A1Z5KEQ9"/>
<evidence type="ECO:0000313" key="1">
    <source>
        <dbReference type="EMBL" id="GAX24707.1"/>
    </source>
</evidence>